<evidence type="ECO:0000256" key="10">
    <source>
        <dbReference type="ARBA" id="ARBA00047984"/>
    </source>
</evidence>
<dbReference type="EC" id="3.6.4.13" evidence="2"/>
<dbReference type="SMART" id="SM00487">
    <property type="entry name" value="DEXDc"/>
    <property type="match status" value="1"/>
</dbReference>
<dbReference type="SUPFAM" id="SSF52540">
    <property type="entry name" value="P-loop containing nucleoside triphosphate hydrolases"/>
    <property type="match status" value="2"/>
</dbReference>
<dbReference type="FunFam" id="3.40.50.300:FF:000842">
    <property type="entry name" value="ATP-dependent RNA helicase DRS1"/>
    <property type="match status" value="1"/>
</dbReference>
<dbReference type="GO" id="GO:0005829">
    <property type="term" value="C:cytosol"/>
    <property type="evidence" value="ECO:0007669"/>
    <property type="project" value="TreeGrafter"/>
</dbReference>
<evidence type="ECO:0000256" key="4">
    <source>
        <dbReference type="ARBA" id="ARBA00022741"/>
    </source>
</evidence>
<keyword evidence="6 12" id="KW-0347">Helicase</keyword>
<keyword evidence="3" id="KW-0690">Ribosome biogenesis</keyword>
<feature type="domain" description="Helicase ATP-binding" evidence="14">
    <location>
        <begin position="158"/>
        <end position="333"/>
    </location>
</feature>
<proteinExistence type="inferred from homology"/>
<reference evidence="17" key="1">
    <citation type="submission" date="2021-10" db="EMBL/GenBank/DDBJ databases">
        <title>Tropical sea cucumber genome reveals ecological adaptation and Cuvierian tubules defense mechanism.</title>
        <authorList>
            <person name="Chen T."/>
        </authorList>
    </citation>
    <scope>NUCLEOTIDE SEQUENCE</scope>
    <source>
        <strain evidence="17">Nanhai2018</strain>
        <tissue evidence="17">Muscle</tissue>
    </source>
</reference>
<dbReference type="EMBL" id="JAIZAY010000005">
    <property type="protein sequence ID" value="KAJ8041357.1"/>
    <property type="molecule type" value="Genomic_DNA"/>
</dbReference>
<evidence type="ECO:0000256" key="9">
    <source>
        <dbReference type="ARBA" id="ARBA00043999"/>
    </source>
</evidence>
<gene>
    <name evidence="17" type="ORF">HOLleu_12156</name>
</gene>
<dbReference type="Pfam" id="PF00270">
    <property type="entry name" value="DEAD"/>
    <property type="match status" value="1"/>
</dbReference>
<evidence type="ECO:0000256" key="2">
    <source>
        <dbReference type="ARBA" id="ARBA00012552"/>
    </source>
</evidence>
<sequence length="707" mass="81252">MKTTLEEKIAHLRKERKKKNADAKKAAATGTSSKEEENGNNSDLKVEGVNTELGEQKMEEENKEEKEEDSSSSDEDEEVGISEMNDQWDKVKNKTSSEKKLKKMKKKEAEEEKPFFQELPEQSDEVLSFDQMNLSRPLMKAVTAMNFQTPTPIQSMTIPVALLGKDICACAATGTGKTAAFMLPVLERLLYKPRQARPVSRVLVLVPTRELGVQVFQVTKLLGQFTEVEVGLAVGGLEIKLQEAALRKGPDIVIATPGRLIDHLHNTPSFSLSSIEILILDEADRMLDEYFDEQMKEIVKMCSVTRQTMLFSATMTDKVKDLALVSLKDPVRIFVNENTEVAYNLRQEFVRIRNNREGDREAIVAALCCRTFHDHCLVFVQTKREAHRLHVILGLLGLNVGELHGNLSQPKRLESLRKFKEAQIDILVATDLAARGLDIEGVKTVINLTMPNTTKHYVHRVGRTARAGKGGRSVSLIGESERKMLKEVIKRSKTAVKSRTVPHEVIQKYRDKIDSLEDDIRTIFKMEWEEKQLQISEKQIHKAEKILEHQKEIMGRPKRTWFQTHQERKIKEASQRLDGGSEPRRKAKRGKKDDENADEIMRKELQKAQLFAARQAKRGRRGVVQQASRKNEKDNKSPFWINGVYKKMNEEKKRKKERKTSFAKELTSTSDRSVREIRYRAKEAQKEERMQKRQEMLEKKRSKKRRR</sequence>
<dbReference type="InterPro" id="IPR014001">
    <property type="entry name" value="Helicase_ATP-bd"/>
</dbReference>
<dbReference type="PANTHER" id="PTHR47959">
    <property type="entry name" value="ATP-DEPENDENT RNA HELICASE RHLE-RELATED"/>
    <property type="match status" value="1"/>
</dbReference>
<comment type="catalytic activity">
    <reaction evidence="10">
        <text>ATP + H2O = ADP + phosphate + H(+)</text>
        <dbReference type="Rhea" id="RHEA:13065"/>
        <dbReference type="ChEBI" id="CHEBI:15377"/>
        <dbReference type="ChEBI" id="CHEBI:15378"/>
        <dbReference type="ChEBI" id="CHEBI:30616"/>
        <dbReference type="ChEBI" id="CHEBI:43474"/>
        <dbReference type="ChEBI" id="CHEBI:456216"/>
        <dbReference type="EC" id="3.6.4.13"/>
    </reaction>
</comment>
<evidence type="ECO:0000256" key="5">
    <source>
        <dbReference type="ARBA" id="ARBA00022801"/>
    </source>
</evidence>
<evidence type="ECO:0000256" key="13">
    <source>
        <dbReference type="SAM" id="MobiDB-lite"/>
    </source>
</evidence>
<dbReference type="Pfam" id="PF00271">
    <property type="entry name" value="Helicase_C"/>
    <property type="match status" value="1"/>
</dbReference>
<keyword evidence="18" id="KW-1185">Reference proteome</keyword>
<dbReference type="CDD" id="cd18787">
    <property type="entry name" value="SF2_C_DEAD"/>
    <property type="match status" value="1"/>
</dbReference>
<evidence type="ECO:0000256" key="11">
    <source>
        <dbReference type="PROSITE-ProRule" id="PRU00552"/>
    </source>
</evidence>
<dbReference type="Proteomes" id="UP001152320">
    <property type="component" value="Chromosome 5"/>
</dbReference>
<comment type="subcellular location">
    <subcellularLocation>
        <location evidence="1">Nucleus</location>
        <location evidence="1">Nucleolus</location>
    </subcellularLocation>
</comment>
<dbReference type="GO" id="GO:0005524">
    <property type="term" value="F:ATP binding"/>
    <property type="evidence" value="ECO:0007669"/>
    <property type="project" value="UniProtKB-KW"/>
</dbReference>
<feature type="region of interest" description="Disordered" evidence="13">
    <location>
        <begin position="1"/>
        <end position="118"/>
    </location>
</feature>
<comment type="caution">
    <text evidence="17">The sequence shown here is derived from an EMBL/GenBank/DDBJ whole genome shotgun (WGS) entry which is preliminary data.</text>
</comment>
<evidence type="ECO:0000256" key="3">
    <source>
        <dbReference type="ARBA" id="ARBA00022517"/>
    </source>
</evidence>
<evidence type="ECO:0000256" key="7">
    <source>
        <dbReference type="ARBA" id="ARBA00022840"/>
    </source>
</evidence>
<evidence type="ECO:0000313" key="18">
    <source>
        <dbReference type="Proteomes" id="UP001152320"/>
    </source>
</evidence>
<dbReference type="PROSITE" id="PS51195">
    <property type="entry name" value="Q_MOTIF"/>
    <property type="match status" value="1"/>
</dbReference>
<feature type="domain" description="DEAD-box RNA helicase Q" evidence="16">
    <location>
        <begin position="127"/>
        <end position="155"/>
    </location>
</feature>
<dbReference type="SMART" id="SM00490">
    <property type="entry name" value="HELICc"/>
    <property type="match status" value="1"/>
</dbReference>
<keyword evidence="4 12" id="KW-0547">Nucleotide-binding</keyword>
<feature type="compositionally biased region" description="Acidic residues" evidence="13">
    <location>
        <begin position="66"/>
        <end position="80"/>
    </location>
</feature>
<dbReference type="InterPro" id="IPR014014">
    <property type="entry name" value="RNA_helicase_DEAD_Q_motif"/>
</dbReference>
<feature type="short sequence motif" description="Q motif" evidence="11">
    <location>
        <begin position="127"/>
        <end position="155"/>
    </location>
</feature>
<accession>A0A9Q1C9S9</accession>
<dbReference type="GO" id="GO:0003676">
    <property type="term" value="F:nucleic acid binding"/>
    <property type="evidence" value="ECO:0007669"/>
    <property type="project" value="InterPro"/>
</dbReference>
<evidence type="ECO:0000259" key="14">
    <source>
        <dbReference type="PROSITE" id="PS51192"/>
    </source>
</evidence>
<feature type="compositionally biased region" description="Basic and acidic residues" evidence="13">
    <location>
        <begin position="54"/>
        <end position="65"/>
    </location>
</feature>
<dbReference type="AlphaFoldDB" id="A0A9Q1C9S9"/>
<feature type="region of interest" description="Disordered" evidence="13">
    <location>
        <begin position="612"/>
        <end position="707"/>
    </location>
</feature>
<dbReference type="PANTHER" id="PTHR47959:SF1">
    <property type="entry name" value="ATP-DEPENDENT RNA HELICASE DBPA"/>
    <property type="match status" value="1"/>
</dbReference>
<comment type="similarity">
    <text evidence="9">Belongs to the DEAD box helicase family. DDX27/DRS1 subfamily.</text>
</comment>
<feature type="domain" description="Helicase C-terminal" evidence="15">
    <location>
        <begin position="344"/>
        <end position="513"/>
    </location>
</feature>
<dbReference type="GO" id="GO:0003724">
    <property type="term" value="F:RNA helicase activity"/>
    <property type="evidence" value="ECO:0007669"/>
    <property type="project" value="UniProtKB-EC"/>
</dbReference>
<evidence type="ECO:0000256" key="1">
    <source>
        <dbReference type="ARBA" id="ARBA00004604"/>
    </source>
</evidence>
<dbReference type="Gene3D" id="3.40.50.300">
    <property type="entry name" value="P-loop containing nucleotide triphosphate hydrolases"/>
    <property type="match status" value="2"/>
</dbReference>
<organism evidence="17 18">
    <name type="scientific">Holothuria leucospilota</name>
    <name type="common">Black long sea cucumber</name>
    <name type="synonym">Mertensiothuria leucospilota</name>
    <dbReference type="NCBI Taxonomy" id="206669"/>
    <lineage>
        <taxon>Eukaryota</taxon>
        <taxon>Metazoa</taxon>
        <taxon>Echinodermata</taxon>
        <taxon>Eleutherozoa</taxon>
        <taxon>Echinozoa</taxon>
        <taxon>Holothuroidea</taxon>
        <taxon>Aspidochirotacea</taxon>
        <taxon>Aspidochirotida</taxon>
        <taxon>Holothuriidae</taxon>
        <taxon>Holothuria</taxon>
    </lineage>
</organism>
<evidence type="ECO:0000313" key="17">
    <source>
        <dbReference type="EMBL" id="KAJ8041357.1"/>
    </source>
</evidence>
<evidence type="ECO:0000259" key="15">
    <source>
        <dbReference type="PROSITE" id="PS51194"/>
    </source>
</evidence>
<feature type="compositionally biased region" description="Basic and acidic residues" evidence="13">
    <location>
        <begin position="672"/>
        <end position="699"/>
    </location>
</feature>
<evidence type="ECO:0000256" key="8">
    <source>
        <dbReference type="ARBA" id="ARBA00023242"/>
    </source>
</evidence>
<feature type="compositionally biased region" description="Basic and acidic residues" evidence="13">
    <location>
        <begin position="87"/>
        <end position="99"/>
    </location>
</feature>
<keyword evidence="7 12" id="KW-0067">ATP-binding</keyword>
<dbReference type="InterPro" id="IPR027417">
    <property type="entry name" value="P-loop_NTPase"/>
</dbReference>
<dbReference type="GO" id="GO:0006364">
    <property type="term" value="P:rRNA processing"/>
    <property type="evidence" value="ECO:0007669"/>
    <property type="project" value="UniProtKB-ARBA"/>
</dbReference>
<dbReference type="CDD" id="cd17947">
    <property type="entry name" value="DEADc_DDX27"/>
    <property type="match status" value="1"/>
</dbReference>
<dbReference type="InterPro" id="IPR011545">
    <property type="entry name" value="DEAD/DEAH_box_helicase_dom"/>
</dbReference>
<keyword evidence="5 12" id="KW-0378">Hydrolase</keyword>
<feature type="compositionally biased region" description="Basic and acidic residues" evidence="13">
    <location>
        <begin position="1"/>
        <end position="12"/>
    </location>
</feature>
<dbReference type="InterPro" id="IPR050079">
    <property type="entry name" value="DEAD_box_RNA_helicase"/>
</dbReference>
<dbReference type="OrthoDB" id="10259843at2759"/>
<dbReference type="PROSITE" id="PS00039">
    <property type="entry name" value="DEAD_ATP_HELICASE"/>
    <property type="match status" value="1"/>
</dbReference>
<keyword evidence="8" id="KW-0539">Nucleus</keyword>
<name>A0A9Q1C9S9_HOLLE</name>
<dbReference type="InterPro" id="IPR001650">
    <property type="entry name" value="Helicase_C-like"/>
</dbReference>
<evidence type="ECO:0000256" key="12">
    <source>
        <dbReference type="RuleBase" id="RU000492"/>
    </source>
</evidence>
<dbReference type="GO" id="GO:0016787">
    <property type="term" value="F:hydrolase activity"/>
    <property type="evidence" value="ECO:0007669"/>
    <property type="project" value="UniProtKB-KW"/>
</dbReference>
<evidence type="ECO:0000259" key="16">
    <source>
        <dbReference type="PROSITE" id="PS51195"/>
    </source>
</evidence>
<dbReference type="InterPro" id="IPR000629">
    <property type="entry name" value="RNA-helicase_DEAD-box_CS"/>
</dbReference>
<dbReference type="PROSITE" id="PS51192">
    <property type="entry name" value="HELICASE_ATP_BIND_1"/>
    <property type="match status" value="1"/>
</dbReference>
<feature type="region of interest" description="Disordered" evidence="13">
    <location>
        <begin position="557"/>
        <end position="598"/>
    </location>
</feature>
<dbReference type="PROSITE" id="PS51194">
    <property type="entry name" value="HELICASE_CTER"/>
    <property type="match status" value="1"/>
</dbReference>
<evidence type="ECO:0000256" key="6">
    <source>
        <dbReference type="ARBA" id="ARBA00022806"/>
    </source>
</evidence>
<dbReference type="GO" id="GO:0005730">
    <property type="term" value="C:nucleolus"/>
    <property type="evidence" value="ECO:0007669"/>
    <property type="project" value="UniProtKB-SubCell"/>
</dbReference>
<protein>
    <recommendedName>
        <fullName evidence="2">RNA helicase</fullName>
        <ecNumber evidence="2">3.6.4.13</ecNumber>
    </recommendedName>
</protein>
<feature type="compositionally biased region" description="Basic and acidic residues" evidence="13">
    <location>
        <begin position="565"/>
        <end position="584"/>
    </location>
</feature>